<protein>
    <submittedName>
        <fullName evidence="2">Nitroreductase</fullName>
    </submittedName>
</protein>
<dbReference type="InterPro" id="IPR020051">
    <property type="entry name" value="SagB-type_dehydrogenase"/>
</dbReference>
<dbReference type="Proteomes" id="UP000507962">
    <property type="component" value="Unassembled WGS sequence"/>
</dbReference>
<dbReference type="Gene3D" id="3.40.109.10">
    <property type="entry name" value="NADH Oxidase"/>
    <property type="match status" value="1"/>
</dbReference>
<keyword evidence="3" id="KW-1185">Reference proteome</keyword>
<dbReference type="CDD" id="cd02142">
    <property type="entry name" value="McbC_SagB-like_oxidoreductase"/>
    <property type="match status" value="1"/>
</dbReference>
<dbReference type="EMBL" id="CAADHO010000004">
    <property type="protein sequence ID" value="VFQ45106.1"/>
    <property type="molecule type" value="Genomic_DNA"/>
</dbReference>
<dbReference type="PANTHER" id="PTHR43745">
    <property type="entry name" value="NITROREDUCTASE MJ1384-RELATED"/>
    <property type="match status" value="1"/>
</dbReference>
<name>A0A4U8YM61_9BACT</name>
<evidence type="ECO:0000259" key="1">
    <source>
        <dbReference type="Pfam" id="PF00881"/>
    </source>
</evidence>
<proteinExistence type="predicted"/>
<dbReference type="AlphaFoldDB" id="A0A4U8YM61"/>
<dbReference type="SUPFAM" id="SSF55469">
    <property type="entry name" value="FMN-dependent nitroreductase-like"/>
    <property type="match status" value="1"/>
</dbReference>
<sequence length="213" mass="22921">MNLLGWMSMVVMAQAAGAGEVIRLPPPDTTGGATLSLSLAARRSVRSFGEEPLTVAQIGQLLWAAQGMTDAVRGLRTAPSSGALYPLETFVVLPEGVYWYNPRHHELALKIPRDQRKALQKAALNQGAVGDAPAVFVFAAVYERVAAKYKGRATRYVDMEAGHACQNLLLQAAAFNLGAVPVGAFHDDRIAELLKLPKEASPLYLVPVGYPKR</sequence>
<feature type="domain" description="Nitroreductase" evidence="1">
    <location>
        <begin position="40"/>
        <end position="210"/>
    </location>
</feature>
<evidence type="ECO:0000313" key="3">
    <source>
        <dbReference type="Proteomes" id="UP000507962"/>
    </source>
</evidence>
<organism evidence="2 3">
    <name type="scientific">Desulfoluna butyratoxydans</name>
    <dbReference type="NCBI Taxonomy" id="231438"/>
    <lineage>
        <taxon>Bacteria</taxon>
        <taxon>Pseudomonadati</taxon>
        <taxon>Thermodesulfobacteriota</taxon>
        <taxon>Desulfobacteria</taxon>
        <taxon>Desulfobacterales</taxon>
        <taxon>Desulfolunaceae</taxon>
        <taxon>Desulfoluna</taxon>
    </lineage>
</organism>
<reference evidence="2 3" key="1">
    <citation type="submission" date="2019-03" db="EMBL/GenBank/DDBJ databases">
        <authorList>
            <person name="Nijsse B."/>
        </authorList>
    </citation>
    <scope>NUCLEOTIDE SEQUENCE [LARGE SCALE GENOMIC DNA]</scope>
    <source>
        <strain evidence="2">Desulfoluna butyratoxydans MSL71</strain>
    </source>
</reference>
<evidence type="ECO:0000313" key="2">
    <source>
        <dbReference type="EMBL" id="VFQ45106.1"/>
    </source>
</evidence>
<dbReference type="InterPro" id="IPR000415">
    <property type="entry name" value="Nitroreductase-like"/>
</dbReference>
<gene>
    <name evidence="2" type="ORF">MSL71_27630</name>
</gene>
<dbReference type="NCBIfam" id="TIGR03605">
    <property type="entry name" value="antibiot_sagB"/>
    <property type="match status" value="1"/>
</dbReference>
<dbReference type="Pfam" id="PF00881">
    <property type="entry name" value="Nitroreductase"/>
    <property type="match status" value="1"/>
</dbReference>
<dbReference type="RefSeq" id="WP_218951031.1">
    <property type="nucleotide sequence ID" value="NZ_CAADHO010000004.1"/>
</dbReference>
<dbReference type="InterPro" id="IPR029479">
    <property type="entry name" value="Nitroreductase"/>
</dbReference>
<dbReference type="GO" id="GO:0016491">
    <property type="term" value="F:oxidoreductase activity"/>
    <property type="evidence" value="ECO:0007669"/>
    <property type="project" value="InterPro"/>
</dbReference>
<accession>A0A4U8YM61</accession>
<dbReference type="PANTHER" id="PTHR43745:SF2">
    <property type="entry name" value="NITROREDUCTASE MJ1384-RELATED"/>
    <property type="match status" value="1"/>
</dbReference>
<dbReference type="InterPro" id="IPR052544">
    <property type="entry name" value="Bacteriocin_Proc_Enz"/>
</dbReference>